<protein>
    <recommendedName>
        <fullName evidence="6">Exodeoxyribonuclease 7 small subunit</fullName>
        <ecNumber evidence="6">3.1.11.6</ecNumber>
    </recommendedName>
    <alternativeName>
        <fullName evidence="6">Exodeoxyribonuclease VII small subunit</fullName>
        <shortName evidence="6">Exonuclease VII small subunit</shortName>
    </alternativeName>
</protein>
<keyword evidence="4 6" id="KW-0378">Hydrolase</keyword>
<dbReference type="GO" id="GO:0008855">
    <property type="term" value="F:exodeoxyribonuclease VII activity"/>
    <property type="evidence" value="ECO:0007669"/>
    <property type="project" value="UniProtKB-UniRule"/>
</dbReference>
<evidence type="ECO:0000256" key="3">
    <source>
        <dbReference type="ARBA" id="ARBA00022722"/>
    </source>
</evidence>
<dbReference type="Proteomes" id="UP000824258">
    <property type="component" value="Unassembled WGS sequence"/>
</dbReference>
<accession>A0A9D1A8N4</accession>
<comment type="function">
    <text evidence="6">Bidirectionally degrades single-stranded DNA into large acid-insoluble oligonucleotides, which are then degraded further into small acid-soluble oligonucleotides.</text>
</comment>
<sequence>MTFEESLKRLEEIVRQMEQGNVPLQESLNLFEEGSKLARACASMLDEAECKVVRLMKGEDGKPVEMEFTDGTDV</sequence>
<organism evidence="7 8">
    <name type="scientific">Candidatus Avoscillospira stercoripullorum</name>
    <dbReference type="NCBI Taxonomy" id="2840709"/>
    <lineage>
        <taxon>Bacteria</taxon>
        <taxon>Bacillati</taxon>
        <taxon>Bacillota</taxon>
        <taxon>Clostridia</taxon>
        <taxon>Eubacteriales</taxon>
        <taxon>Oscillospiraceae</taxon>
        <taxon>Oscillospiraceae incertae sedis</taxon>
        <taxon>Candidatus Avoscillospira</taxon>
    </lineage>
</organism>
<dbReference type="SUPFAM" id="SSF116842">
    <property type="entry name" value="XseB-like"/>
    <property type="match status" value="1"/>
</dbReference>
<evidence type="ECO:0000256" key="1">
    <source>
        <dbReference type="ARBA" id="ARBA00009998"/>
    </source>
</evidence>
<keyword evidence="3 6" id="KW-0540">Nuclease</keyword>
<evidence type="ECO:0000256" key="2">
    <source>
        <dbReference type="ARBA" id="ARBA00022490"/>
    </source>
</evidence>
<evidence type="ECO:0000256" key="6">
    <source>
        <dbReference type="HAMAP-Rule" id="MF_00337"/>
    </source>
</evidence>
<evidence type="ECO:0000313" key="7">
    <source>
        <dbReference type="EMBL" id="HIR09979.1"/>
    </source>
</evidence>
<dbReference type="PANTHER" id="PTHR34137">
    <property type="entry name" value="EXODEOXYRIBONUCLEASE 7 SMALL SUBUNIT"/>
    <property type="match status" value="1"/>
</dbReference>
<dbReference type="AlphaFoldDB" id="A0A9D1A8N4"/>
<dbReference type="PANTHER" id="PTHR34137:SF1">
    <property type="entry name" value="EXODEOXYRIBONUCLEASE 7 SMALL SUBUNIT"/>
    <property type="match status" value="1"/>
</dbReference>
<proteinExistence type="inferred from homology"/>
<dbReference type="NCBIfam" id="NF002140">
    <property type="entry name" value="PRK00977.1-4"/>
    <property type="match status" value="1"/>
</dbReference>
<dbReference type="EC" id="3.1.11.6" evidence="6"/>
<reference evidence="7" key="2">
    <citation type="journal article" date="2021" name="PeerJ">
        <title>Extensive microbial diversity within the chicken gut microbiome revealed by metagenomics and culture.</title>
        <authorList>
            <person name="Gilroy R."/>
            <person name="Ravi A."/>
            <person name="Getino M."/>
            <person name="Pursley I."/>
            <person name="Horton D.L."/>
            <person name="Alikhan N.F."/>
            <person name="Baker D."/>
            <person name="Gharbi K."/>
            <person name="Hall N."/>
            <person name="Watson M."/>
            <person name="Adriaenssens E.M."/>
            <person name="Foster-Nyarko E."/>
            <person name="Jarju S."/>
            <person name="Secka A."/>
            <person name="Antonio M."/>
            <person name="Oren A."/>
            <person name="Chaudhuri R.R."/>
            <person name="La Ragione R."/>
            <person name="Hildebrand F."/>
            <person name="Pallen M.J."/>
        </authorList>
    </citation>
    <scope>NUCLEOTIDE SEQUENCE</scope>
    <source>
        <strain evidence="7">ChiHjej9B8-7071</strain>
    </source>
</reference>
<name>A0A9D1A8N4_9FIRM</name>
<reference evidence="7" key="1">
    <citation type="submission" date="2020-10" db="EMBL/GenBank/DDBJ databases">
        <authorList>
            <person name="Gilroy R."/>
        </authorList>
    </citation>
    <scope>NUCLEOTIDE SEQUENCE</scope>
    <source>
        <strain evidence="7">ChiHjej9B8-7071</strain>
    </source>
</reference>
<dbReference type="InterPro" id="IPR003761">
    <property type="entry name" value="Exonuc_VII_S"/>
</dbReference>
<keyword evidence="5 6" id="KW-0269">Exonuclease</keyword>
<evidence type="ECO:0000313" key="8">
    <source>
        <dbReference type="Proteomes" id="UP000824258"/>
    </source>
</evidence>
<dbReference type="NCBIfam" id="TIGR01280">
    <property type="entry name" value="xseB"/>
    <property type="match status" value="1"/>
</dbReference>
<evidence type="ECO:0000256" key="5">
    <source>
        <dbReference type="ARBA" id="ARBA00022839"/>
    </source>
</evidence>
<dbReference type="GO" id="GO:0005829">
    <property type="term" value="C:cytosol"/>
    <property type="evidence" value="ECO:0007669"/>
    <property type="project" value="TreeGrafter"/>
</dbReference>
<dbReference type="PIRSF" id="PIRSF006488">
    <property type="entry name" value="Exonuc_VII_S"/>
    <property type="match status" value="1"/>
</dbReference>
<comment type="subunit">
    <text evidence="6">Heterooligomer composed of large and small subunits.</text>
</comment>
<gene>
    <name evidence="6 7" type="primary">xseB</name>
    <name evidence="7" type="ORF">IAA70_06220</name>
</gene>
<dbReference type="Pfam" id="PF02609">
    <property type="entry name" value="Exonuc_VII_S"/>
    <property type="match status" value="1"/>
</dbReference>
<comment type="caution">
    <text evidence="7">The sequence shown here is derived from an EMBL/GenBank/DDBJ whole genome shotgun (WGS) entry which is preliminary data.</text>
</comment>
<dbReference type="HAMAP" id="MF_00337">
    <property type="entry name" value="Exonuc_7_S"/>
    <property type="match status" value="1"/>
</dbReference>
<dbReference type="InterPro" id="IPR037004">
    <property type="entry name" value="Exonuc_VII_ssu_sf"/>
</dbReference>
<dbReference type="Gene3D" id="1.10.287.1040">
    <property type="entry name" value="Exonuclease VII, small subunit"/>
    <property type="match status" value="1"/>
</dbReference>
<comment type="subcellular location">
    <subcellularLocation>
        <location evidence="6">Cytoplasm</location>
    </subcellularLocation>
</comment>
<dbReference type="GO" id="GO:0006308">
    <property type="term" value="P:DNA catabolic process"/>
    <property type="evidence" value="ECO:0007669"/>
    <property type="project" value="UniProtKB-UniRule"/>
</dbReference>
<evidence type="ECO:0000256" key="4">
    <source>
        <dbReference type="ARBA" id="ARBA00022801"/>
    </source>
</evidence>
<keyword evidence="2 6" id="KW-0963">Cytoplasm</keyword>
<comment type="catalytic activity">
    <reaction evidence="6">
        <text>Exonucleolytic cleavage in either 5'- to 3'- or 3'- to 5'-direction to yield nucleoside 5'-phosphates.</text>
        <dbReference type="EC" id="3.1.11.6"/>
    </reaction>
</comment>
<dbReference type="GO" id="GO:0009318">
    <property type="term" value="C:exodeoxyribonuclease VII complex"/>
    <property type="evidence" value="ECO:0007669"/>
    <property type="project" value="UniProtKB-UniRule"/>
</dbReference>
<comment type="similarity">
    <text evidence="1 6">Belongs to the XseB family.</text>
</comment>
<dbReference type="EMBL" id="DVGD01000200">
    <property type="protein sequence ID" value="HIR09979.1"/>
    <property type="molecule type" value="Genomic_DNA"/>
</dbReference>